<feature type="non-terminal residue" evidence="5">
    <location>
        <position position="117"/>
    </location>
</feature>
<dbReference type="EMBL" id="UINC01101359">
    <property type="protein sequence ID" value="SVC62107.1"/>
    <property type="molecule type" value="Genomic_DNA"/>
</dbReference>
<dbReference type="InterPro" id="IPR002328">
    <property type="entry name" value="ADH_Zn_CS"/>
</dbReference>
<dbReference type="Gene3D" id="3.90.180.10">
    <property type="entry name" value="Medium-chain alcohol dehydrogenases, catalytic domain"/>
    <property type="match status" value="1"/>
</dbReference>
<evidence type="ECO:0000256" key="3">
    <source>
        <dbReference type="ARBA" id="ARBA00023002"/>
    </source>
</evidence>
<proteinExistence type="predicted"/>
<gene>
    <name evidence="5" type="ORF">METZ01_LOCUS314961</name>
</gene>
<evidence type="ECO:0000259" key="4">
    <source>
        <dbReference type="Pfam" id="PF08240"/>
    </source>
</evidence>
<name>A0A382NP45_9ZZZZ</name>
<dbReference type="GO" id="GO:0016491">
    <property type="term" value="F:oxidoreductase activity"/>
    <property type="evidence" value="ECO:0007669"/>
    <property type="project" value="UniProtKB-KW"/>
</dbReference>
<dbReference type="GO" id="GO:0008270">
    <property type="term" value="F:zinc ion binding"/>
    <property type="evidence" value="ECO:0007669"/>
    <property type="project" value="InterPro"/>
</dbReference>
<protein>
    <recommendedName>
        <fullName evidence="4">Alcohol dehydrogenase-like N-terminal domain-containing protein</fullName>
    </recommendedName>
</protein>
<feature type="domain" description="Alcohol dehydrogenase-like N-terminal" evidence="4">
    <location>
        <begin position="24"/>
        <end position="116"/>
    </location>
</feature>
<sequence>MKAAYYQGNKSFFITDCISHSPNTDEVRIDVSYCGICGTDIHIYRGHMAERINPPQVIGHEMSGTVAEMGDDVEGFQIGDPVVVRPLDPCNHCPACKAGHLHICQNLNFIGIDSPGA</sequence>
<dbReference type="AlphaFoldDB" id="A0A382NP45"/>
<keyword evidence="2" id="KW-0862">Zinc</keyword>
<dbReference type="InterPro" id="IPR050129">
    <property type="entry name" value="Zn_alcohol_dh"/>
</dbReference>
<dbReference type="PROSITE" id="PS00059">
    <property type="entry name" value="ADH_ZINC"/>
    <property type="match status" value="1"/>
</dbReference>
<dbReference type="InterPro" id="IPR011032">
    <property type="entry name" value="GroES-like_sf"/>
</dbReference>
<dbReference type="SUPFAM" id="SSF50129">
    <property type="entry name" value="GroES-like"/>
    <property type="match status" value="1"/>
</dbReference>
<organism evidence="5">
    <name type="scientific">marine metagenome</name>
    <dbReference type="NCBI Taxonomy" id="408172"/>
    <lineage>
        <taxon>unclassified sequences</taxon>
        <taxon>metagenomes</taxon>
        <taxon>ecological metagenomes</taxon>
    </lineage>
</organism>
<evidence type="ECO:0000313" key="5">
    <source>
        <dbReference type="EMBL" id="SVC62107.1"/>
    </source>
</evidence>
<accession>A0A382NP45</accession>
<dbReference type="PANTHER" id="PTHR43401:SF2">
    <property type="entry name" value="L-THREONINE 3-DEHYDROGENASE"/>
    <property type="match status" value="1"/>
</dbReference>
<keyword evidence="3" id="KW-0560">Oxidoreductase</keyword>
<dbReference type="Pfam" id="PF08240">
    <property type="entry name" value="ADH_N"/>
    <property type="match status" value="1"/>
</dbReference>
<evidence type="ECO:0000256" key="2">
    <source>
        <dbReference type="ARBA" id="ARBA00022833"/>
    </source>
</evidence>
<evidence type="ECO:0000256" key="1">
    <source>
        <dbReference type="ARBA" id="ARBA00022723"/>
    </source>
</evidence>
<dbReference type="InterPro" id="IPR013154">
    <property type="entry name" value="ADH-like_N"/>
</dbReference>
<keyword evidence="1" id="KW-0479">Metal-binding</keyword>
<reference evidence="5" key="1">
    <citation type="submission" date="2018-05" db="EMBL/GenBank/DDBJ databases">
        <authorList>
            <person name="Lanie J.A."/>
            <person name="Ng W.-L."/>
            <person name="Kazmierczak K.M."/>
            <person name="Andrzejewski T.M."/>
            <person name="Davidsen T.M."/>
            <person name="Wayne K.J."/>
            <person name="Tettelin H."/>
            <person name="Glass J.I."/>
            <person name="Rusch D."/>
            <person name="Podicherti R."/>
            <person name="Tsui H.-C.T."/>
            <person name="Winkler M.E."/>
        </authorList>
    </citation>
    <scope>NUCLEOTIDE SEQUENCE</scope>
</reference>
<dbReference type="PANTHER" id="PTHR43401">
    <property type="entry name" value="L-THREONINE 3-DEHYDROGENASE"/>
    <property type="match status" value="1"/>
</dbReference>